<dbReference type="Gene3D" id="1.20.1280.50">
    <property type="match status" value="1"/>
</dbReference>
<dbReference type="SUPFAM" id="SSF81383">
    <property type="entry name" value="F-box domain"/>
    <property type="match status" value="1"/>
</dbReference>
<sequence>MCSSLSLLSLPEDLLVHVLAFCDVDDLFVCKRVCTRLEQLIRRDVYLQYKIELAVTGMVDVPSPAGAGMPVVERLGKLREHRERLRRGTFADSGVEYSWQQWPKIDEMPTDGWEASLAFGSEIAYVVVKPPQREISVCAPPIVGSECAESEPEEGMRMRMRQWRVPLEAFPAGEVTAVSVDIAQDLLVVVQPVTTCCHVMVHLRSLDVPEQRHPEAAHPVLYTGNLKQLSGGRPSPTAMSHIQIHKNLVAWIYSTTTTYCRNCDVEVWDWKAGRLLWRRHFDREVTYTLLDSSHVVVTGPSMDHLLVYDFLSAPVATVSEPDRAQHVLALKLPPSEREPSIQESSIPGPPTSSVPFWTDPALRIIVVAFSSRAALLIPYSTFVALLQQKRRELTEATYWDDWGMRGSLLLHLSGNQYPALWMTRHCYPYGSRVALMYFESESYFEGDAVIFDLNPWAARYARRAPHIPSKDAMYGFLVDPKAAFGTEWTMVPHTVYHGPGMSPGFAQAPPILAMDQGGFTAAFTGRIFPSRFLGSISYFT</sequence>
<dbReference type="OrthoDB" id="2745718at2759"/>
<evidence type="ECO:0000256" key="1">
    <source>
        <dbReference type="SAM" id="SignalP"/>
    </source>
</evidence>
<keyword evidence="1" id="KW-0732">Signal</keyword>
<keyword evidence="4" id="KW-1185">Reference proteome</keyword>
<evidence type="ECO:0000313" key="4">
    <source>
        <dbReference type="Proteomes" id="UP000256964"/>
    </source>
</evidence>
<gene>
    <name evidence="3" type="ORF">OH76DRAFT_1394871</name>
</gene>
<dbReference type="PROSITE" id="PS50181">
    <property type="entry name" value="FBOX"/>
    <property type="match status" value="1"/>
</dbReference>
<dbReference type="SMART" id="SM00256">
    <property type="entry name" value="FBOX"/>
    <property type="match status" value="1"/>
</dbReference>
<feature type="chain" id="PRO_5016637149" description="F-box domain-containing protein" evidence="1">
    <location>
        <begin position="21"/>
        <end position="540"/>
    </location>
</feature>
<accession>A0A371DX22</accession>
<reference evidence="3 4" key="1">
    <citation type="journal article" date="2018" name="Biotechnol. Biofuels">
        <title>Integrative visual omics of the white-rot fungus Polyporus brumalis exposes the biotechnological potential of its oxidative enzymes for delignifying raw plant biomass.</title>
        <authorList>
            <person name="Miyauchi S."/>
            <person name="Rancon A."/>
            <person name="Drula E."/>
            <person name="Hage H."/>
            <person name="Chaduli D."/>
            <person name="Favel A."/>
            <person name="Grisel S."/>
            <person name="Henrissat B."/>
            <person name="Herpoel-Gimbert I."/>
            <person name="Ruiz-Duenas F.J."/>
            <person name="Chevret D."/>
            <person name="Hainaut M."/>
            <person name="Lin J."/>
            <person name="Wang M."/>
            <person name="Pangilinan J."/>
            <person name="Lipzen A."/>
            <person name="Lesage-Meessen L."/>
            <person name="Navarro D."/>
            <person name="Riley R."/>
            <person name="Grigoriev I.V."/>
            <person name="Zhou S."/>
            <person name="Raouche S."/>
            <person name="Rosso M.N."/>
        </authorList>
    </citation>
    <scope>NUCLEOTIDE SEQUENCE [LARGE SCALE GENOMIC DNA]</scope>
    <source>
        <strain evidence="3 4">BRFM 1820</strain>
    </source>
</reference>
<proteinExistence type="predicted"/>
<dbReference type="AlphaFoldDB" id="A0A371DX22"/>
<dbReference type="EMBL" id="KZ857379">
    <property type="protein sequence ID" value="RDX57099.1"/>
    <property type="molecule type" value="Genomic_DNA"/>
</dbReference>
<dbReference type="Proteomes" id="UP000256964">
    <property type="component" value="Unassembled WGS sequence"/>
</dbReference>
<dbReference type="Pfam" id="PF00646">
    <property type="entry name" value="F-box"/>
    <property type="match status" value="1"/>
</dbReference>
<feature type="domain" description="F-box" evidence="2">
    <location>
        <begin position="4"/>
        <end position="50"/>
    </location>
</feature>
<dbReference type="InterPro" id="IPR001810">
    <property type="entry name" value="F-box_dom"/>
</dbReference>
<name>A0A371DX22_9APHY</name>
<evidence type="ECO:0000259" key="2">
    <source>
        <dbReference type="PROSITE" id="PS50181"/>
    </source>
</evidence>
<organism evidence="3 4">
    <name type="scientific">Lentinus brumalis</name>
    <dbReference type="NCBI Taxonomy" id="2498619"/>
    <lineage>
        <taxon>Eukaryota</taxon>
        <taxon>Fungi</taxon>
        <taxon>Dikarya</taxon>
        <taxon>Basidiomycota</taxon>
        <taxon>Agaricomycotina</taxon>
        <taxon>Agaricomycetes</taxon>
        <taxon>Polyporales</taxon>
        <taxon>Polyporaceae</taxon>
        <taxon>Lentinus</taxon>
    </lineage>
</organism>
<protein>
    <recommendedName>
        <fullName evidence="2">F-box domain-containing protein</fullName>
    </recommendedName>
</protein>
<feature type="signal peptide" evidence="1">
    <location>
        <begin position="1"/>
        <end position="20"/>
    </location>
</feature>
<dbReference type="InterPro" id="IPR036047">
    <property type="entry name" value="F-box-like_dom_sf"/>
</dbReference>
<evidence type="ECO:0000313" key="3">
    <source>
        <dbReference type="EMBL" id="RDX57099.1"/>
    </source>
</evidence>